<reference evidence="2 3" key="1">
    <citation type="journal article" date="2005" name="Appl. Environ. Microbiol.">
        <title>Intestinal bacterial communities that produce active estrogen-like compounds enterodiol and enterolactone in humans.</title>
        <authorList>
            <person name="Clavel T."/>
            <person name="Henderson G."/>
            <person name="Alpert C.A."/>
            <person name="Philippe C."/>
            <person name="Rigottier-Gois L."/>
            <person name="Dore J."/>
            <person name="Blaut M."/>
        </authorList>
    </citation>
    <scope>NUCLEOTIDE SEQUENCE [LARGE SCALE GENOMIC DNA]</scope>
    <source>
        <strain evidence="2 3">SECO-MT75m2</strain>
    </source>
</reference>
<evidence type="ECO:0000313" key="2">
    <source>
        <dbReference type="EMBL" id="TNU88588.1"/>
    </source>
</evidence>
<organism evidence="2 3">
    <name type="scientific">Eggerthella lenta</name>
    <name type="common">Eubacterium lentum</name>
    <dbReference type="NCBI Taxonomy" id="84112"/>
    <lineage>
        <taxon>Bacteria</taxon>
        <taxon>Bacillati</taxon>
        <taxon>Actinomycetota</taxon>
        <taxon>Coriobacteriia</taxon>
        <taxon>Eggerthellales</taxon>
        <taxon>Eggerthellaceae</taxon>
        <taxon>Eggerthella</taxon>
    </lineage>
</organism>
<evidence type="ECO:0000259" key="1">
    <source>
        <dbReference type="Pfam" id="PF12728"/>
    </source>
</evidence>
<evidence type="ECO:0000313" key="3">
    <source>
        <dbReference type="Proteomes" id="UP000312594"/>
    </source>
</evidence>
<protein>
    <submittedName>
        <fullName evidence="2">Helix-turn-helix domain-containing protein</fullName>
    </submittedName>
</protein>
<dbReference type="InterPro" id="IPR041657">
    <property type="entry name" value="HTH_17"/>
</dbReference>
<sequence length="69" mass="8261">MEEKQIHQKNFLSTAEVADMLGVSPATLRKWRATDTGPRFYKFNRSVFYKREDIEAWISEHYRLVEPKN</sequence>
<dbReference type="SUPFAM" id="SSF46955">
    <property type="entry name" value="Putative DNA-binding domain"/>
    <property type="match status" value="1"/>
</dbReference>
<dbReference type="Proteomes" id="UP000312594">
    <property type="component" value="Unassembled WGS sequence"/>
</dbReference>
<proteinExistence type="predicted"/>
<dbReference type="InterPro" id="IPR009061">
    <property type="entry name" value="DNA-bd_dom_put_sf"/>
</dbReference>
<dbReference type="Gene3D" id="1.10.1660.10">
    <property type="match status" value="1"/>
</dbReference>
<dbReference type="EMBL" id="VEVP01000053">
    <property type="protein sequence ID" value="TNU88588.1"/>
    <property type="molecule type" value="Genomic_DNA"/>
</dbReference>
<gene>
    <name evidence="2" type="ORF">FIC87_14175</name>
</gene>
<dbReference type="RefSeq" id="WP_139913122.1">
    <property type="nucleotide sequence ID" value="NZ_VEVP01000053.1"/>
</dbReference>
<dbReference type="Pfam" id="PF12728">
    <property type="entry name" value="HTH_17"/>
    <property type="match status" value="1"/>
</dbReference>
<comment type="caution">
    <text evidence="2">The sequence shown here is derived from an EMBL/GenBank/DDBJ whole genome shotgun (WGS) entry which is preliminary data.</text>
</comment>
<accession>A0A5C5BR09</accession>
<dbReference type="AlphaFoldDB" id="A0A5C5BR09"/>
<name>A0A5C5BR09_EGGLN</name>
<feature type="domain" description="Helix-turn-helix" evidence="1">
    <location>
        <begin position="11"/>
        <end position="61"/>
    </location>
</feature>